<organism evidence="7 8">
    <name type="scientific">Candidatus Spechtbacteria bacterium SB0662_bin_43</name>
    <dbReference type="NCBI Taxonomy" id="2604897"/>
    <lineage>
        <taxon>Bacteria</taxon>
        <taxon>Candidatus Spechtiibacteriota</taxon>
    </lineage>
</organism>
<dbReference type="GO" id="GO:0032259">
    <property type="term" value="P:methylation"/>
    <property type="evidence" value="ECO:0007669"/>
    <property type="project" value="UniProtKB-KW"/>
</dbReference>
<dbReference type="InterPro" id="IPR019874">
    <property type="entry name" value="RF_methyltr_PrmC"/>
</dbReference>
<comment type="caution">
    <text evidence="7">The sequence shown here is derived from an EMBL/GenBank/DDBJ whole genome shotgun (WGS) entry which is preliminary data.</text>
</comment>
<gene>
    <name evidence="7" type="primary">prmC</name>
    <name evidence="7" type="ORF">F4X82_01645</name>
</gene>
<dbReference type="PANTHER" id="PTHR18895">
    <property type="entry name" value="HEMK METHYLTRANSFERASE"/>
    <property type="match status" value="1"/>
</dbReference>
<dbReference type="SUPFAM" id="SSF53335">
    <property type="entry name" value="S-adenosyl-L-methionine-dependent methyltransferases"/>
    <property type="match status" value="1"/>
</dbReference>
<dbReference type="InterPro" id="IPR050320">
    <property type="entry name" value="N5-glutamine_MTase"/>
</dbReference>
<dbReference type="AlphaFoldDB" id="A0A845D9Y1"/>
<reference evidence="7 8" key="1">
    <citation type="submission" date="2019-09" db="EMBL/GenBank/DDBJ databases">
        <title>Characterisation of the sponge microbiome using genome-centric metagenomics.</title>
        <authorList>
            <person name="Engelberts J.P."/>
            <person name="Robbins S.J."/>
            <person name="De Goeij J.M."/>
            <person name="Aranda M."/>
            <person name="Bell S.C."/>
            <person name="Webster N.S."/>
        </authorList>
    </citation>
    <scope>NUCLEOTIDE SEQUENCE [LARGE SCALE GENOMIC DNA]</scope>
    <source>
        <strain evidence="7">SB0662_bin_43</strain>
    </source>
</reference>
<evidence type="ECO:0000256" key="4">
    <source>
        <dbReference type="ARBA" id="ARBA00022691"/>
    </source>
</evidence>
<sequence length="246" mass="28320">MGQAQDIQHIAREKYNNDTTHPDFKNDIEAYKRGVPVAYIIGVVPFLGCTIDVSYRPLIPRPETEYWVEQFIQTLPIRSDATILDLFSGSGCIGVAIALHRPLTTIHFADNDTNALRQINKNRDLHGITQRSRTIKSNVFSNISHTSYHAIVANPPYISIHAHDIEDSVTRYEPHNALFAPDNGFYYLEKTIQHAHHYLKQNGTLVIEHDPQHTQRIHTAGRDTPYTKIRTHKDQYNRERYTVLQK</sequence>
<dbReference type="InterPro" id="IPR007848">
    <property type="entry name" value="Small_mtfrase_dom"/>
</dbReference>
<evidence type="ECO:0000259" key="6">
    <source>
        <dbReference type="Pfam" id="PF05175"/>
    </source>
</evidence>
<evidence type="ECO:0000256" key="1">
    <source>
        <dbReference type="ARBA" id="ARBA00012771"/>
    </source>
</evidence>
<evidence type="ECO:0000256" key="3">
    <source>
        <dbReference type="ARBA" id="ARBA00022679"/>
    </source>
</evidence>
<evidence type="ECO:0000256" key="2">
    <source>
        <dbReference type="ARBA" id="ARBA00022603"/>
    </source>
</evidence>
<evidence type="ECO:0000256" key="5">
    <source>
        <dbReference type="ARBA" id="ARBA00048391"/>
    </source>
</evidence>
<feature type="domain" description="Methyltransferase small" evidence="6">
    <location>
        <begin position="71"/>
        <end position="161"/>
    </location>
</feature>
<dbReference type="PROSITE" id="PS00092">
    <property type="entry name" value="N6_MTASE"/>
    <property type="match status" value="1"/>
</dbReference>
<protein>
    <recommendedName>
        <fullName evidence="1">peptide chain release factor N(5)-glutamine methyltransferase</fullName>
        <ecNumber evidence="1">2.1.1.297</ecNumber>
    </recommendedName>
</protein>
<comment type="catalytic activity">
    <reaction evidence="5">
        <text>L-glutaminyl-[peptide chain release factor] + S-adenosyl-L-methionine = N(5)-methyl-L-glutaminyl-[peptide chain release factor] + S-adenosyl-L-homocysteine + H(+)</text>
        <dbReference type="Rhea" id="RHEA:42896"/>
        <dbReference type="Rhea" id="RHEA-COMP:10271"/>
        <dbReference type="Rhea" id="RHEA-COMP:10272"/>
        <dbReference type="ChEBI" id="CHEBI:15378"/>
        <dbReference type="ChEBI" id="CHEBI:30011"/>
        <dbReference type="ChEBI" id="CHEBI:57856"/>
        <dbReference type="ChEBI" id="CHEBI:59789"/>
        <dbReference type="ChEBI" id="CHEBI:61891"/>
        <dbReference type="EC" id="2.1.1.297"/>
    </reaction>
</comment>
<name>A0A845D9Y1_9BACT</name>
<dbReference type="PANTHER" id="PTHR18895:SF74">
    <property type="entry name" value="MTRF1L RELEASE FACTOR GLUTAMINE METHYLTRANSFERASE"/>
    <property type="match status" value="1"/>
</dbReference>
<proteinExistence type="predicted"/>
<dbReference type="Gene3D" id="3.40.50.150">
    <property type="entry name" value="Vaccinia Virus protein VP39"/>
    <property type="match status" value="1"/>
</dbReference>
<keyword evidence="3 7" id="KW-0808">Transferase</keyword>
<evidence type="ECO:0000313" key="7">
    <source>
        <dbReference type="EMBL" id="MYE38205.1"/>
    </source>
</evidence>
<dbReference type="InterPro" id="IPR029063">
    <property type="entry name" value="SAM-dependent_MTases_sf"/>
</dbReference>
<keyword evidence="2 7" id="KW-0489">Methyltransferase</keyword>
<dbReference type="InterPro" id="IPR002052">
    <property type="entry name" value="DNA_methylase_N6_adenine_CS"/>
</dbReference>
<keyword evidence="4" id="KW-0949">S-adenosyl-L-methionine</keyword>
<evidence type="ECO:0000313" key="8">
    <source>
        <dbReference type="Proteomes" id="UP000449092"/>
    </source>
</evidence>
<dbReference type="GO" id="GO:0102559">
    <property type="term" value="F:peptide chain release factor N(5)-glutamine methyltransferase activity"/>
    <property type="evidence" value="ECO:0007669"/>
    <property type="project" value="UniProtKB-EC"/>
</dbReference>
<dbReference type="NCBIfam" id="TIGR00536">
    <property type="entry name" value="hemK_fam"/>
    <property type="match status" value="1"/>
</dbReference>
<dbReference type="NCBIfam" id="TIGR03534">
    <property type="entry name" value="RF_mod_PrmC"/>
    <property type="match status" value="1"/>
</dbReference>
<dbReference type="EMBL" id="VXOY01000013">
    <property type="protein sequence ID" value="MYE38205.1"/>
    <property type="molecule type" value="Genomic_DNA"/>
</dbReference>
<dbReference type="EC" id="2.1.1.297" evidence="1"/>
<dbReference type="GO" id="GO:0003676">
    <property type="term" value="F:nucleic acid binding"/>
    <property type="evidence" value="ECO:0007669"/>
    <property type="project" value="InterPro"/>
</dbReference>
<dbReference type="InterPro" id="IPR004556">
    <property type="entry name" value="HemK-like"/>
</dbReference>
<dbReference type="Pfam" id="PF05175">
    <property type="entry name" value="MTS"/>
    <property type="match status" value="1"/>
</dbReference>
<dbReference type="Proteomes" id="UP000449092">
    <property type="component" value="Unassembled WGS sequence"/>
</dbReference>
<accession>A0A845D9Y1</accession>